<proteinExistence type="predicted"/>
<accession>A0AAE3GUV6</accession>
<sequence length="109" mass="11661">MLKSLILKVLRLVAITLLVAQVTFSPALAVETQSSAGVNTNTSEVVDKGDINVPVTTTPTVDGTRVTPSSKGEKESAVSAERLTYPQPPHLYDMEAIEQFNAELYGEGN</sequence>
<protein>
    <submittedName>
        <fullName evidence="3">Uncharacterized protein</fullName>
    </submittedName>
</protein>
<feature type="chain" id="PRO_5041969559" evidence="2">
    <location>
        <begin position="30"/>
        <end position="109"/>
    </location>
</feature>
<dbReference type="AlphaFoldDB" id="A0AAE3GUV6"/>
<name>A0AAE3GUV6_9CYAN</name>
<feature type="signal peptide" evidence="2">
    <location>
        <begin position="1"/>
        <end position="29"/>
    </location>
</feature>
<feature type="compositionally biased region" description="Low complexity" evidence="1">
    <location>
        <begin position="53"/>
        <end position="68"/>
    </location>
</feature>
<evidence type="ECO:0000313" key="4">
    <source>
        <dbReference type="Proteomes" id="UP001204953"/>
    </source>
</evidence>
<evidence type="ECO:0000256" key="1">
    <source>
        <dbReference type="SAM" id="MobiDB-lite"/>
    </source>
</evidence>
<evidence type="ECO:0000313" key="3">
    <source>
        <dbReference type="EMBL" id="MCP2730894.1"/>
    </source>
</evidence>
<organism evidence="3 4">
    <name type="scientific">Limnofasciculus baicalensis BBK-W-15</name>
    <dbReference type="NCBI Taxonomy" id="2699891"/>
    <lineage>
        <taxon>Bacteria</taxon>
        <taxon>Bacillati</taxon>
        <taxon>Cyanobacteriota</taxon>
        <taxon>Cyanophyceae</taxon>
        <taxon>Coleofasciculales</taxon>
        <taxon>Coleofasciculaceae</taxon>
        <taxon>Limnofasciculus</taxon>
        <taxon>Limnofasciculus baicalensis</taxon>
    </lineage>
</organism>
<dbReference type="Proteomes" id="UP001204953">
    <property type="component" value="Unassembled WGS sequence"/>
</dbReference>
<keyword evidence="2" id="KW-0732">Signal</keyword>
<reference evidence="3" key="1">
    <citation type="submission" date="2022-06" db="EMBL/GenBank/DDBJ databases">
        <title>New cyanobacteria of genus Symplocastrum in benthos of Lake Baikal.</title>
        <authorList>
            <person name="Sorokovikova E."/>
            <person name="Tikhonova I."/>
            <person name="Krasnopeev A."/>
            <person name="Evseev P."/>
            <person name="Gladkikh A."/>
            <person name="Belykh O."/>
        </authorList>
    </citation>
    <scope>NUCLEOTIDE SEQUENCE</scope>
    <source>
        <strain evidence="3">BBK-W-15</strain>
    </source>
</reference>
<keyword evidence="4" id="KW-1185">Reference proteome</keyword>
<dbReference type="EMBL" id="JAMZMM010000254">
    <property type="protein sequence ID" value="MCP2730894.1"/>
    <property type="molecule type" value="Genomic_DNA"/>
</dbReference>
<comment type="caution">
    <text evidence="3">The sequence shown here is derived from an EMBL/GenBank/DDBJ whole genome shotgun (WGS) entry which is preliminary data.</text>
</comment>
<evidence type="ECO:0000256" key="2">
    <source>
        <dbReference type="SAM" id="SignalP"/>
    </source>
</evidence>
<dbReference type="RefSeq" id="WP_254013644.1">
    <property type="nucleotide sequence ID" value="NZ_JAMZMM010000254.1"/>
</dbReference>
<feature type="region of interest" description="Disordered" evidence="1">
    <location>
        <begin position="49"/>
        <end position="81"/>
    </location>
</feature>
<gene>
    <name evidence="3" type="ORF">NJ959_20920</name>
</gene>